<name>A0A6L2KNK9_TANCI</name>
<dbReference type="AlphaFoldDB" id="A0A6L2KNK9"/>
<protein>
    <submittedName>
        <fullName evidence="2">Uncharacterized protein</fullName>
    </submittedName>
</protein>
<feature type="compositionally biased region" description="Acidic residues" evidence="1">
    <location>
        <begin position="123"/>
        <end position="135"/>
    </location>
</feature>
<comment type="caution">
    <text evidence="2">The sequence shown here is derived from an EMBL/GenBank/DDBJ whole genome shotgun (WGS) entry which is preliminary data.</text>
</comment>
<organism evidence="2">
    <name type="scientific">Tanacetum cinerariifolium</name>
    <name type="common">Dalmatian daisy</name>
    <name type="synonym">Chrysanthemum cinerariifolium</name>
    <dbReference type="NCBI Taxonomy" id="118510"/>
    <lineage>
        <taxon>Eukaryota</taxon>
        <taxon>Viridiplantae</taxon>
        <taxon>Streptophyta</taxon>
        <taxon>Embryophyta</taxon>
        <taxon>Tracheophyta</taxon>
        <taxon>Spermatophyta</taxon>
        <taxon>Magnoliopsida</taxon>
        <taxon>eudicotyledons</taxon>
        <taxon>Gunneridae</taxon>
        <taxon>Pentapetalae</taxon>
        <taxon>asterids</taxon>
        <taxon>campanulids</taxon>
        <taxon>Asterales</taxon>
        <taxon>Asteraceae</taxon>
        <taxon>Asteroideae</taxon>
        <taxon>Anthemideae</taxon>
        <taxon>Anthemidinae</taxon>
        <taxon>Tanacetum</taxon>
    </lineage>
</organism>
<reference evidence="2" key="1">
    <citation type="journal article" date="2019" name="Sci. Rep.">
        <title>Draft genome of Tanacetum cinerariifolium, the natural source of mosquito coil.</title>
        <authorList>
            <person name="Yamashiro T."/>
            <person name="Shiraishi A."/>
            <person name="Satake H."/>
            <person name="Nakayama K."/>
        </authorList>
    </citation>
    <scope>NUCLEOTIDE SEQUENCE</scope>
</reference>
<sequence>MFLNLKHKLKLKLNCNINVSFNNGPVYMRWMYPSVQGTRTNAASRHSRRKIGTNGNPDEYPSLVSDFGLNHTRKATGTYVNEAAPTKHKELQDALKSSQDSGENVPKKEVMKKVLDKTPVVDKEDEEYEESYLSS</sequence>
<proteinExistence type="predicted"/>
<dbReference type="EMBL" id="BKCJ010002785">
    <property type="protein sequence ID" value="GEU50906.1"/>
    <property type="molecule type" value="Genomic_DNA"/>
</dbReference>
<feature type="region of interest" description="Disordered" evidence="1">
    <location>
        <begin position="116"/>
        <end position="135"/>
    </location>
</feature>
<evidence type="ECO:0000313" key="2">
    <source>
        <dbReference type="EMBL" id="GEU50906.1"/>
    </source>
</evidence>
<gene>
    <name evidence="2" type="ORF">Tci_022884</name>
</gene>
<accession>A0A6L2KNK9</accession>
<evidence type="ECO:0000256" key="1">
    <source>
        <dbReference type="SAM" id="MobiDB-lite"/>
    </source>
</evidence>
<feature type="region of interest" description="Disordered" evidence="1">
    <location>
        <begin position="39"/>
        <end position="66"/>
    </location>
</feature>
<feature type="region of interest" description="Disordered" evidence="1">
    <location>
        <begin position="81"/>
        <end position="111"/>
    </location>
</feature>